<dbReference type="Pfam" id="PF00072">
    <property type="entry name" value="Response_reg"/>
    <property type="match status" value="1"/>
</dbReference>
<dbReference type="SMART" id="SM00086">
    <property type="entry name" value="PAC"/>
    <property type="match status" value="2"/>
</dbReference>
<dbReference type="InterPro" id="IPR011006">
    <property type="entry name" value="CheY-like_superfamily"/>
</dbReference>
<evidence type="ECO:0000256" key="5">
    <source>
        <dbReference type="ARBA" id="ARBA00022741"/>
    </source>
</evidence>
<dbReference type="Proteomes" id="UP000324282">
    <property type="component" value="Unassembled WGS sequence"/>
</dbReference>
<feature type="modified residue" description="4-aspartylphosphate" evidence="9">
    <location>
        <position position="577"/>
    </location>
</feature>
<keyword evidence="3 9" id="KW-0597">Phosphoprotein</keyword>
<dbReference type="PROSITE" id="PS50112">
    <property type="entry name" value="PAS"/>
    <property type="match status" value="2"/>
</dbReference>
<dbReference type="PANTHER" id="PTHR43065">
    <property type="entry name" value="SENSOR HISTIDINE KINASE"/>
    <property type="match status" value="1"/>
</dbReference>
<comment type="caution">
    <text evidence="14">The sequence shown here is derived from an EMBL/GenBank/DDBJ whole genome shotgun (WGS) entry which is preliminary data.</text>
</comment>
<feature type="domain" description="PAC" evidence="13">
    <location>
        <begin position="214"/>
        <end position="266"/>
    </location>
</feature>
<dbReference type="EMBL" id="VNHQ01000014">
    <property type="protein sequence ID" value="TYP61285.1"/>
    <property type="molecule type" value="Genomic_DNA"/>
</dbReference>
<dbReference type="OrthoDB" id="9772100at2"/>
<feature type="domain" description="PAS" evidence="12">
    <location>
        <begin position="12"/>
        <end position="69"/>
    </location>
</feature>
<dbReference type="InterPro" id="IPR004358">
    <property type="entry name" value="Sig_transdc_His_kin-like_C"/>
</dbReference>
<dbReference type="Gene3D" id="3.40.50.2300">
    <property type="match status" value="1"/>
</dbReference>
<feature type="domain" description="Response regulatory" evidence="11">
    <location>
        <begin position="528"/>
        <end position="638"/>
    </location>
</feature>
<dbReference type="CDD" id="cd00130">
    <property type="entry name" value="PAS"/>
    <property type="match status" value="2"/>
</dbReference>
<dbReference type="SMART" id="SM00448">
    <property type="entry name" value="REC"/>
    <property type="match status" value="1"/>
</dbReference>
<evidence type="ECO:0000256" key="8">
    <source>
        <dbReference type="ARBA" id="ARBA00023012"/>
    </source>
</evidence>
<keyword evidence="7" id="KW-0067">ATP-binding</keyword>
<dbReference type="RefSeq" id="WP_148926009.1">
    <property type="nucleotide sequence ID" value="NZ_VNHQ01000014.1"/>
</dbReference>
<evidence type="ECO:0000259" key="13">
    <source>
        <dbReference type="PROSITE" id="PS50113"/>
    </source>
</evidence>
<proteinExistence type="predicted"/>
<organism evidence="14 15">
    <name type="scientific">Stutzerimonas stutzeri</name>
    <name type="common">Pseudomonas stutzeri</name>
    <dbReference type="NCBI Taxonomy" id="316"/>
    <lineage>
        <taxon>Bacteria</taxon>
        <taxon>Pseudomonadati</taxon>
        <taxon>Pseudomonadota</taxon>
        <taxon>Gammaproteobacteria</taxon>
        <taxon>Pseudomonadales</taxon>
        <taxon>Pseudomonadaceae</taxon>
        <taxon>Stutzerimonas</taxon>
    </lineage>
</organism>
<sequence>MQGAASNTLMGLDDRYRLLIEAVTDYAIYMLDIDGRVVSWNAGAKRFKGYEEAEIIGEHFSRFYTAEDRAAGMLQRTLELAARGRFEGEGWRMRKDGSRFWCHVVVDPIRSPDGALIGFAKITRDLTERKLAEESLKQSEQQFRLLVQSVTDYAIYMLDPTGLVTNWNAGAQRIKGYRPDEVIGQHYSLFFTEEDRQNGTPQRGLATALRDGRFESQGWRVRKDGSRFWASVVVDPIRSETGVLIGFAKVTRDITETVEAQRALEKTREALFQAQKMESLGRLTGGIAHDFNNLLMAVRGGLEIVRRRVEGDPRVVPLLDNAIQGAQRGISLSQRMLAYARRQELHLELVDLSALVRGMADLLRQSLGPCIDIETRFPLSLQPVLADANQVELALLNLAVNARDAMPNGGTVTISAGEHRFDNKEGPLEPGNYVCLALTDEGSGMDEATLAQAMEPFFTTKGVGKGTGLGLSMVHGLAAQSGGRLLLKSEKGRGTTAELWLPLAVSAVAPAKPDSVQQPEPQCLMALQVLVVDDDPLVLMTTAAMLEELGCEVIEASSAEQAIEVLTQHQVDLVLTDQAMPQMTGTQLADFIRNRYPQLPVILATGYADKLGGGAGNLPRLGKPFDMDALAEKITAVMSQPDGRHV</sequence>
<evidence type="ECO:0000259" key="12">
    <source>
        <dbReference type="PROSITE" id="PS50112"/>
    </source>
</evidence>
<evidence type="ECO:0000256" key="4">
    <source>
        <dbReference type="ARBA" id="ARBA00022679"/>
    </source>
</evidence>
<dbReference type="SMART" id="SM00091">
    <property type="entry name" value="PAS"/>
    <property type="match status" value="2"/>
</dbReference>
<dbReference type="SUPFAM" id="SSF52172">
    <property type="entry name" value="CheY-like"/>
    <property type="match status" value="1"/>
</dbReference>
<dbReference type="SUPFAM" id="SSF55785">
    <property type="entry name" value="PYP-like sensor domain (PAS domain)"/>
    <property type="match status" value="2"/>
</dbReference>
<dbReference type="Pfam" id="PF00989">
    <property type="entry name" value="PAS"/>
    <property type="match status" value="1"/>
</dbReference>
<dbReference type="InterPro" id="IPR000700">
    <property type="entry name" value="PAS-assoc_C"/>
</dbReference>
<feature type="domain" description="PAS" evidence="12">
    <location>
        <begin position="139"/>
        <end position="212"/>
    </location>
</feature>
<dbReference type="GO" id="GO:0000155">
    <property type="term" value="F:phosphorelay sensor kinase activity"/>
    <property type="evidence" value="ECO:0007669"/>
    <property type="project" value="InterPro"/>
</dbReference>
<dbReference type="InterPro" id="IPR001610">
    <property type="entry name" value="PAC"/>
</dbReference>
<evidence type="ECO:0000256" key="1">
    <source>
        <dbReference type="ARBA" id="ARBA00000085"/>
    </source>
</evidence>
<feature type="domain" description="Histidine kinase" evidence="10">
    <location>
        <begin position="286"/>
        <end position="505"/>
    </location>
</feature>
<dbReference type="GO" id="GO:0005524">
    <property type="term" value="F:ATP binding"/>
    <property type="evidence" value="ECO:0007669"/>
    <property type="project" value="UniProtKB-KW"/>
</dbReference>
<dbReference type="InterPro" id="IPR035965">
    <property type="entry name" value="PAS-like_dom_sf"/>
</dbReference>
<evidence type="ECO:0000256" key="2">
    <source>
        <dbReference type="ARBA" id="ARBA00012438"/>
    </source>
</evidence>
<dbReference type="PROSITE" id="PS50110">
    <property type="entry name" value="RESPONSE_REGULATORY"/>
    <property type="match status" value="1"/>
</dbReference>
<dbReference type="InterPro" id="IPR005467">
    <property type="entry name" value="His_kinase_dom"/>
</dbReference>
<keyword evidence="6 14" id="KW-0418">Kinase</keyword>
<dbReference type="InterPro" id="IPR036890">
    <property type="entry name" value="HATPase_C_sf"/>
</dbReference>
<dbReference type="PRINTS" id="PR00344">
    <property type="entry name" value="BCTRLSENSOR"/>
</dbReference>
<reference evidence="14 15" key="1">
    <citation type="submission" date="2019-07" db="EMBL/GenBank/DDBJ databases">
        <title>Deep subsurface shale carbon reservoir microbial communities from Ohio and West Virginia, USA.</title>
        <authorList>
            <person name="Wrighton K."/>
        </authorList>
    </citation>
    <scope>NUCLEOTIDE SEQUENCE [LARGE SCALE GENOMIC DNA]</scope>
    <source>
        <strain evidence="14 15">NP_8Ht</strain>
    </source>
</reference>
<dbReference type="EC" id="2.7.13.3" evidence="2"/>
<dbReference type="GO" id="GO:0006355">
    <property type="term" value="P:regulation of DNA-templated transcription"/>
    <property type="evidence" value="ECO:0007669"/>
    <property type="project" value="InterPro"/>
</dbReference>
<dbReference type="InterPro" id="IPR000014">
    <property type="entry name" value="PAS"/>
</dbReference>
<feature type="domain" description="PAC" evidence="13">
    <location>
        <begin position="86"/>
        <end position="138"/>
    </location>
</feature>
<evidence type="ECO:0000256" key="9">
    <source>
        <dbReference type="PROSITE-ProRule" id="PRU00169"/>
    </source>
</evidence>
<evidence type="ECO:0000313" key="15">
    <source>
        <dbReference type="Proteomes" id="UP000324282"/>
    </source>
</evidence>
<dbReference type="InterPro" id="IPR013767">
    <property type="entry name" value="PAS_fold"/>
</dbReference>
<dbReference type="InterPro" id="IPR036097">
    <property type="entry name" value="HisK_dim/P_sf"/>
</dbReference>
<accession>A0A5S5B2Q4</accession>
<dbReference type="PROSITE" id="PS50113">
    <property type="entry name" value="PAC"/>
    <property type="match status" value="2"/>
</dbReference>
<evidence type="ECO:0000313" key="14">
    <source>
        <dbReference type="EMBL" id="TYP61285.1"/>
    </source>
</evidence>
<dbReference type="NCBIfam" id="TIGR00229">
    <property type="entry name" value="sensory_box"/>
    <property type="match status" value="2"/>
</dbReference>
<dbReference type="Pfam" id="PF02518">
    <property type="entry name" value="HATPase_c"/>
    <property type="match status" value="1"/>
</dbReference>
<keyword evidence="5" id="KW-0547">Nucleotide-binding</keyword>
<dbReference type="Gene3D" id="3.30.565.10">
    <property type="entry name" value="Histidine kinase-like ATPase, C-terminal domain"/>
    <property type="match status" value="1"/>
</dbReference>
<dbReference type="Pfam" id="PF13426">
    <property type="entry name" value="PAS_9"/>
    <property type="match status" value="1"/>
</dbReference>
<keyword evidence="4" id="KW-0808">Transferase</keyword>
<dbReference type="Gene3D" id="1.10.287.130">
    <property type="match status" value="1"/>
</dbReference>
<dbReference type="PANTHER" id="PTHR43065:SF49">
    <property type="entry name" value="HISTIDINE KINASE"/>
    <property type="match status" value="1"/>
</dbReference>
<dbReference type="SMART" id="SM00387">
    <property type="entry name" value="HATPase_c"/>
    <property type="match status" value="1"/>
</dbReference>
<keyword evidence="8" id="KW-0902">Two-component regulatory system</keyword>
<evidence type="ECO:0000256" key="3">
    <source>
        <dbReference type="ARBA" id="ARBA00022553"/>
    </source>
</evidence>
<name>A0A5S5B2Q4_STUST</name>
<gene>
    <name evidence="14" type="ORF">A9A72_12417</name>
</gene>
<protein>
    <recommendedName>
        <fullName evidence="2">histidine kinase</fullName>
        <ecNumber evidence="2">2.7.13.3</ecNumber>
    </recommendedName>
</protein>
<dbReference type="PROSITE" id="PS50109">
    <property type="entry name" value="HIS_KIN"/>
    <property type="match status" value="1"/>
</dbReference>
<dbReference type="InterPro" id="IPR003594">
    <property type="entry name" value="HATPase_dom"/>
</dbReference>
<dbReference type="Gene3D" id="3.30.450.20">
    <property type="entry name" value="PAS domain"/>
    <property type="match status" value="2"/>
</dbReference>
<dbReference type="SMART" id="SM00388">
    <property type="entry name" value="HisKA"/>
    <property type="match status" value="1"/>
</dbReference>
<dbReference type="InterPro" id="IPR001789">
    <property type="entry name" value="Sig_transdc_resp-reg_receiver"/>
</dbReference>
<evidence type="ECO:0000256" key="7">
    <source>
        <dbReference type="ARBA" id="ARBA00022840"/>
    </source>
</evidence>
<dbReference type="SUPFAM" id="SSF55874">
    <property type="entry name" value="ATPase domain of HSP90 chaperone/DNA topoisomerase II/histidine kinase"/>
    <property type="match status" value="1"/>
</dbReference>
<dbReference type="SUPFAM" id="SSF47384">
    <property type="entry name" value="Homodimeric domain of signal transducing histidine kinase"/>
    <property type="match status" value="1"/>
</dbReference>
<dbReference type="InterPro" id="IPR003661">
    <property type="entry name" value="HisK_dim/P_dom"/>
</dbReference>
<evidence type="ECO:0000259" key="11">
    <source>
        <dbReference type="PROSITE" id="PS50110"/>
    </source>
</evidence>
<dbReference type="AlphaFoldDB" id="A0A5S5B2Q4"/>
<comment type="catalytic activity">
    <reaction evidence="1">
        <text>ATP + protein L-histidine = ADP + protein N-phospho-L-histidine.</text>
        <dbReference type="EC" id="2.7.13.3"/>
    </reaction>
</comment>
<evidence type="ECO:0000256" key="6">
    <source>
        <dbReference type="ARBA" id="ARBA00022777"/>
    </source>
</evidence>
<evidence type="ECO:0000259" key="10">
    <source>
        <dbReference type="PROSITE" id="PS50109"/>
    </source>
</evidence>